<organism evidence="1 2">
    <name type="scientific">Caerostris darwini</name>
    <dbReference type="NCBI Taxonomy" id="1538125"/>
    <lineage>
        <taxon>Eukaryota</taxon>
        <taxon>Metazoa</taxon>
        <taxon>Ecdysozoa</taxon>
        <taxon>Arthropoda</taxon>
        <taxon>Chelicerata</taxon>
        <taxon>Arachnida</taxon>
        <taxon>Araneae</taxon>
        <taxon>Araneomorphae</taxon>
        <taxon>Entelegynae</taxon>
        <taxon>Araneoidea</taxon>
        <taxon>Araneidae</taxon>
        <taxon>Caerostris</taxon>
    </lineage>
</organism>
<evidence type="ECO:0000313" key="1">
    <source>
        <dbReference type="EMBL" id="GIY74354.1"/>
    </source>
</evidence>
<accession>A0AAV4VXB3</accession>
<protein>
    <submittedName>
        <fullName evidence="1">Uncharacterized protein</fullName>
    </submittedName>
</protein>
<comment type="caution">
    <text evidence="1">The sequence shown here is derived from an EMBL/GenBank/DDBJ whole genome shotgun (WGS) entry which is preliminary data.</text>
</comment>
<keyword evidence="2" id="KW-1185">Reference proteome</keyword>
<dbReference type="Proteomes" id="UP001054837">
    <property type="component" value="Unassembled WGS sequence"/>
</dbReference>
<dbReference type="EMBL" id="BPLQ01013738">
    <property type="protein sequence ID" value="GIY74354.1"/>
    <property type="molecule type" value="Genomic_DNA"/>
</dbReference>
<proteinExistence type="predicted"/>
<gene>
    <name evidence="1" type="ORF">CDAR_206081</name>
</gene>
<name>A0AAV4VXB3_9ARAC</name>
<evidence type="ECO:0000313" key="2">
    <source>
        <dbReference type="Proteomes" id="UP001054837"/>
    </source>
</evidence>
<sequence>MQCTRQESNAPPTDLCVSHHHPLCTPYEDQRRTTIDWELLSSQLLCMSVVAEKIWISPSVQCTRLVFPICTICSLPNNNVLRSLVNRLRSTLLFGGEGRITDGCSEWV</sequence>
<reference evidence="1 2" key="1">
    <citation type="submission" date="2021-06" db="EMBL/GenBank/DDBJ databases">
        <title>Caerostris darwini draft genome.</title>
        <authorList>
            <person name="Kono N."/>
            <person name="Arakawa K."/>
        </authorList>
    </citation>
    <scope>NUCLEOTIDE SEQUENCE [LARGE SCALE GENOMIC DNA]</scope>
</reference>
<dbReference type="AlphaFoldDB" id="A0AAV4VXB3"/>